<evidence type="ECO:0000313" key="2">
    <source>
        <dbReference type="Proteomes" id="UP001239111"/>
    </source>
</evidence>
<accession>A0ACC2NK34</accession>
<protein>
    <submittedName>
        <fullName evidence="1">Uncharacterized protein</fullName>
    </submittedName>
</protein>
<dbReference type="EMBL" id="CM056743">
    <property type="protein sequence ID" value="KAJ8671540.1"/>
    <property type="molecule type" value="Genomic_DNA"/>
</dbReference>
<gene>
    <name evidence="1" type="ORF">QAD02_002799</name>
</gene>
<organism evidence="1 2">
    <name type="scientific">Eretmocerus hayati</name>
    <dbReference type="NCBI Taxonomy" id="131215"/>
    <lineage>
        <taxon>Eukaryota</taxon>
        <taxon>Metazoa</taxon>
        <taxon>Ecdysozoa</taxon>
        <taxon>Arthropoda</taxon>
        <taxon>Hexapoda</taxon>
        <taxon>Insecta</taxon>
        <taxon>Pterygota</taxon>
        <taxon>Neoptera</taxon>
        <taxon>Endopterygota</taxon>
        <taxon>Hymenoptera</taxon>
        <taxon>Apocrita</taxon>
        <taxon>Proctotrupomorpha</taxon>
        <taxon>Chalcidoidea</taxon>
        <taxon>Aphelinidae</taxon>
        <taxon>Aphelininae</taxon>
        <taxon>Eretmocerus</taxon>
    </lineage>
</organism>
<name>A0ACC2NK34_9HYME</name>
<keyword evidence="2" id="KW-1185">Reference proteome</keyword>
<sequence>MASISSDNTNLVIFELCDKKHLVKNFVKELYELGKTCGELGKKGTIDHVKECFTYAIAQNKGESVNLADTLRQIPDHLFGNHKNCGEWCESDRVHAVQLKDPKLYDASSKIFEKYAQNANKFSIAASSQPNESVNNMVAYKSEKDICLSQSESCDFKVASEVCVKNDGEQSILEIEKN</sequence>
<reference evidence="1" key="1">
    <citation type="submission" date="2023-04" db="EMBL/GenBank/DDBJ databases">
        <title>A chromosome-level genome assembly of the parasitoid wasp Eretmocerus hayati.</title>
        <authorList>
            <person name="Zhong Y."/>
            <person name="Liu S."/>
            <person name="Liu Y."/>
        </authorList>
    </citation>
    <scope>NUCLEOTIDE SEQUENCE</scope>
    <source>
        <strain evidence="1">ZJU_SS_LIU_2023</strain>
    </source>
</reference>
<proteinExistence type="predicted"/>
<dbReference type="Proteomes" id="UP001239111">
    <property type="component" value="Chromosome 3"/>
</dbReference>
<comment type="caution">
    <text evidence="1">The sequence shown here is derived from an EMBL/GenBank/DDBJ whole genome shotgun (WGS) entry which is preliminary data.</text>
</comment>
<evidence type="ECO:0000313" key="1">
    <source>
        <dbReference type="EMBL" id="KAJ8671540.1"/>
    </source>
</evidence>